<organism evidence="1 2">
    <name type="scientific">Penicillium oxalicum (strain 114-2 / CGMCC 5302)</name>
    <name type="common">Penicillium decumbens</name>
    <dbReference type="NCBI Taxonomy" id="933388"/>
    <lineage>
        <taxon>Eukaryota</taxon>
        <taxon>Fungi</taxon>
        <taxon>Dikarya</taxon>
        <taxon>Ascomycota</taxon>
        <taxon>Pezizomycotina</taxon>
        <taxon>Eurotiomycetes</taxon>
        <taxon>Eurotiomycetidae</taxon>
        <taxon>Eurotiales</taxon>
        <taxon>Aspergillaceae</taxon>
        <taxon>Penicillium</taxon>
    </lineage>
</organism>
<proteinExistence type="predicted"/>
<sequence length="48" mass="5200">MYAVNVHDSFVLSDGFVFGSPIFQIVQKLAGGILLLIGHLPISNFPVQ</sequence>
<dbReference type="AlphaFoldDB" id="S7ZUB5"/>
<reference evidence="1 2" key="1">
    <citation type="journal article" date="2013" name="PLoS ONE">
        <title>Genomic and secretomic analyses reveal unique features of the lignocellulolytic enzyme system of Penicillium decumbens.</title>
        <authorList>
            <person name="Liu G."/>
            <person name="Zhang L."/>
            <person name="Wei X."/>
            <person name="Zou G."/>
            <person name="Qin Y."/>
            <person name="Ma L."/>
            <person name="Li J."/>
            <person name="Zheng H."/>
            <person name="Wang S."/>
            <person name="Wang C."/>
            <person name="Xun L."/>
            <person name="Zhao G.-P."/>
            <person name="Zhou Z."/>
            <person name="Qu Y."/>
        </authorList>
    </citation>
    <scope>NUCLEOTIDE SEQUENCE [LARGE SCALE GENOMIC DNA]</scope>
    <source>
        <strain evidence="2">114-2 / CGMCC 5302</strain>
    </source>
</reference>
<accession>S7ZUB5</accession>
<dbReference type="Proteomes" id="UP000019376">
    <property type="component" value="Unassembled WGS sequence"/>
</dbReference>
<gene>
    <name evidence="1" type="ORF">PDE_08986</name>
</gene>
<dbReference type="EMBL" id="KB644415">
    <property type="protein sequence ID" value="EPS34024.1"/>
    <property type="molecule type" value="Genomic_DNA"/>
</dbReference>
<evidence type="ECO:0000313" key="1">
    <source>
        <dbReference type="EMBL" id="EPS34024.1"/>
    </source>
</evidence>
<dbReference type="HOGENOM" id="CLU_3160177_0_0_1"/>
<protein>
    <submittedName>
        <fullName evidence="1">Uncharacterized protein</fullName>
    </submittedName>
</protein>
<keyword evidence="2" id="KW-1185">Reference proteome</keyword>
<evidence type="ECO:0000313" key="2">
    <source>
        <dbReference type="Proteomes" id="UP000019376"/>
    </source>
</evidence>
<name>S7ZUB5_PENO1</name>